<dbReference type="PANTHER" id="PTHR43591">
    <property type="entry name" value="METHYLTRANSFERASE"/>
    <property type="match status" value="1"/>
</dbReference>
<feature type="domain" description="Methyltransferase" evidence="1">
    <location>
        <begin position="45"/>
        <end position="163"/>
    </location>
</feature>
<dbReference type="AlphaFoldDB" id="A0A5N5DFX8"/>
<dbReference type="EMBL" id="VCHE01000029">
    <property type="protein sequence ID" value="KAB2575864.1"/>
    <property type="molecule type" value="Genomic_DNA"/>
</dbReference>
<gene>
    <name evidence="2" type="ORF">DBV05_g5542</name>
</gene>
<dbReference type="Proteomes" id="UP000325902">
    <property type="component" value="Unassembled WGS sequence"/>
</dbReference>
<dbReference type="PANTHER" id="PTHR43591:SF24">
    <property type="entry name" value="2-METHOXY-6-POLYPRENYL-1,4-BENZOQUINOL METHYLASE, MITOCHONDRIAL"/>
    <property type="match status" value="1"/>
</dbReference>
<reference evidence="2 3" key="1">
    <citation type="journal article" date="2019" name="Sci. Rep.">
        <title>A multi-omics analysis of the grapevine pathogen Lasiodiplodia theobromae reveals that temperature affects the expression of virulence- and pathogenicity-related genes.</title>
        <authorList>
            <person name="Felix C."/>
            <person name="Meneses R."/>
            <person name="Goncalves M.F.M."/>
            <person name="Tilleman L."/>
            <person name="Duarte A.S."/>
            <person name="Jorrin-Novo J.V."/>
            <person name="Van de Peer Y."/>
            <person name="Deforce D."/>
            <person name="Van Nieuwerburgh F."/>
            <person name="Esteves A.C."/>
            <person name="Alves A."/>
        </authorList>
    </citation>
    <scope>NUCLEOTIDE SEQUENCE [LARGE SCALE GENOMIC DNA]</scope>
    <source>
        <strain evidence="2 3">LA-SOL3</strain>
    </source>
</reference>
<dbReference type="Gene3D" id="3.40.50.150">
    <property type="entry name" value="Vaccinia Virus protein VP39"/>
    <property type="match status" value="1"/>
</dbReference>
<dbReference type="SUPFAM" id="SSF53335">
    <property type="entry name" value="S-adenosyl-L-methionine-dependent methyltransferases"/>
    <property type="match status" value="1"/>
</dbReference>
<protein>
    <recommendedName>
        <fullName evidence="1">Methyltransferase domain-containing protein</fullName>
    </recommendedName>
</protein>
<comment type="caution">
    <text evidence="2">The sequence shown here is derived from an EMBL/GenBank/DDBJ whole genome shotgun (WGS) entry which is preliminary data.</text>
</comment>
<keyword evidence="3" id="KW-1185">Reference proteome</keyword>
<evidence type="ECO:0000259" key="1">
    <source>
        <dbReference type="Pfam" id="PF13847"/>
    </source>
</evidence>
<dbReference type="InterPro" id="IPR025714">
    <property type="entry name" value="Methyltranfer_dom"/>
</dbReference>
<name>A0A5N5DFX8_9PEZI</name>
<dbReference type="Pfam" id="PF13847">
    <property type="entry name" value="Methyltransf_31"/>
    <property type="match status" value="1"/>
</dbReference>
<organism evidence="2 3">
    <name type="scientific">Lasiodiplodia theobromae</name>
    <dbReference type="NCBI Taxonomy" id="45133"/>
    <lineage>
        <taxon>Eukaryota</taxon>
        <taxon>Fungi</taxon>
        <taxon>Dikarya</taxon>
        <taxon>Ascomycota</taxon>
        <taxon>Pezizomycotina</taxon>
        <taxon>Dothideomycetes</taxon>
        <taxon>Dothideomycetes incertae sedis</taxon>
        <taxon>Botryosphaeriales</taxon>
        <taxon>Botryosphaeriaceae</taxon>
        <taxon>Lasiodiplodia</taxon>
    </lineage>
</organism>
<dbReference type="InterPro" id="IPR029063">
    <property type="entry name" value="SAM-dependent_MTases_sf"/>
</dbReference>
<dbReference type="CDD" id="cd02440">
    <property type="entry name" value="AdoMet_MTases"/>
    <property type="match status" value="1"/>
</dbReference>
<evidence type="ECO:0000313" key="3">
    <source>
        <dbReference type="Proteomes" id="UP000325902"/>
    </source>
</evidence>
<evidence type="ECO:0000313" key="2">
    <source>
        <dbReference type="EMBL" id="KAB2575864.1"/>
    </source>
</evidence>
<dbReference type="OrthoDB" id="10017101at2759"/>
<accession>A0A5N5DFX8</accession>
<sequence length="310" mass="33420">MTSSPDNDASTPKPYLHGHHASVLRSHTSRTARNSCPHLLPHLRRGMRVLDVGCGPGTITTDLATIVAGPSSPSSSSNDSRDGHVIGIDYSVSVLAVARAHTERMGVSSDAVSFQQADAYALPFADGAFDVVHANQVVQHVADPVRAVREMRRVARPDGGIVALREGDAQVWFCPEDGEDGEDGDDDGDGPGKVLGEWYELWLRMARDAGLEPNAGRRLLSYALQAGFRPEEVSAGVGSECWGNKEELRELCGMRADRVVMSEFAERAVGGGYATREGLERLSAAWRQFAELDGAWYAMMQGEAIITRSG</sequence>
<dbReference type="GO" id="GO:0008168">
    <property type="term" value="F:methyltransferase activity"/>
    <property type="evidence" value="ECO:0007669"/>
    <property type="project" value="TreeGrafter"/>
</dbReference>
<proteinExistence type="predicted"/>